<sequence length="1129" mass="121485">MLQHVGGSVPITALSFAGKVLLSGEGGTLKIFQSTNRSLISSLVIFEDCSIHGVVCYGKGPAYTVLVWGGPLVTLLELTISNPLSDNANVNIRLITKPVTCPDWVLHGQFCPGKAAAFPRIALITAHNALLFFDHDPAHGTSQLSVATTQSRSILYSATISWETQSRILIASGTVFGQIIVWTAHVGPDSISTTLHKVFTGHEGSPFGLQISVPQLSANLHGVARFIASCSDDRSVRLWDISDLSTISVDPHAAIDYSSLVGGNGEHTGYNDQSVTLDHAASGCFARAMGHLSRIWAVNIFHSSNTYVVTFGEDATCHIWVCEPTTSAYASTRPAELRLVQKLDCHGGKHIWSHAMRADNEGQIQIATGGADGSIAIHHLPSEFDFPGRSDNLTGCIEPVTTHTQKTNQELDKIRSYTSLTADAILASTNDGHVYEVRTKRDTDMTVKNLKTAGTAHWVYQESDLAGFCMTASVPSFTLAFLAGKSGSVYMYHSTCGLSKILSGSRKTAGIFARDCSDLLNTSCSAACLVTWLNSPVAALLQVSIVNAGGDSSNAYSSNSLLLSLPLGETVTTFAPVMADKHGELIAVGFRSGSVVFYNLKAGAQSQDDVVQIQSFGAQQLHTDAITDLLVLSGANRRILASTCRDGSYSMAVLDISADTTSAEVVHCLQVPAMTEAYRLYIQSGHLYIAGFRRKYFVVWNADTEQEIFSIDCGGSNRSWIYQPSTESQEGLLTWTQASEMHVKAVRSTDVIRIDGGGHGREIKAVSSTNQCCVGQQIVATGSEDTDIKLSKVEFSVDNQVSLRCLRTLRKHNTGVQDLCWSDDGCRLISSGGMEELFVWRITELAELGVGVRCESTCPFTSAIPDLRVTSVSARTKSTSGSGSDSALVIAASRSDSTIQIYDYGLDHGTSRWTCIYAGTYLACALTNVMPIPHPQGLDYLAMATDGHGVIFGADSTADTRIAEGVLALDWSSRFKVHQSASHCAEVMALDDSDFILVSGGDDNSLSVSRIHYGIPGDSKKSYEGSKAISTLTIPRAHTAAITALHVISRDLSQGKMRVVTGSLDQKFKMWEISVNKHSVGVQGLEIIKLCSMHTPVADIAALCSWTEEQTVWMILCGVGWDSWRTGLY</sequence>
<evidence type="ECO:0000313" key="9">
    <source>
        <dbReference type="Proteomes" id="UP000799439"/>
    </source>
</evidence>
<evidence type="ECO:0000256" key="1">
    <source>
        <dbReference type="ARBA" id="ARBA00004496"/>
    </source>
</evidence>
<dbReference type="GO" id="GO:0005737">
    <property type="term" value="C:cytoplasm"/>
    <property type="evidence" value="ECO:0007669"/>
    <property type="project" value="UniProtKB-SubCell"/>
</dbReference>
<evidence type="ECO:0000256" key="5">
    <source>
        <dbReference type="ARBA" id="ARBA00022737"/>
    </source>
</evidence>
<proteinExistence type="inferred from homology"/>
<dbReference type="InterPro" id="IPR011047">
    <property type="entry name" value="Quinoprotein_ADH-like_sf"/>
</dbReference>
<dbReference type="SMART" id="SM00320">
    <property type="entry name" value="WD40"/>
    <property type="match status" value="9"/>
</dbReference>
<dbReference type="SUPFAM" id="SSF50978">
    <property type="entry name" value="WD40 repeat-like"/>
    <property type="match status" value="2"/>
</dbReference>
<evidence type="ECO:0000256" key="7">
    <source>
        <dbReference type="PROSITE-ProRule" id="PRU00221"/>
    </source>
</evidence>
<dbReference type="InterPro" id="IPR051973">
    <property type="entry name" value="tRNA_Anticodon_Mtase-Reg"/>
</dbReference>
<dbReference type="InterPro" id="IPR001680">
    <property type="entry name" value="WD40_rpt"/>
</dbReference>
<dbReference type="GO" id="GO:0030488">
    <property type="term" value="P:tRNA methylation"/>
    <property type="evidence" value="ECO:0007669"/>
    <property type="project" value="TreeGrafter"/>
</dbReference>
<keyword evidence="3 7" id="KW-0853">WD repeat</keyword>
<dbReference type="EMBL" id="ML996087">
    <property type="protein sequence ID" value="KAF2151916.1"/>
    <property type="molecule type" value="Genomic_DNA"/>
</dbReference>
<dbReference type="Gene3D" id="2.130.10.10">
    <property type="entry name" value="YVTN repeat-like/Quinoprotein amine dehydrogenase"/>
    <property type="match status" value="4"/>
</dbReference>
<reference evidence="8" key="1">
    <citation type="journal article" date="2020" name="Stud. Mycol.">
        <title>101 Dothideomycetes genomes: a test case for predicting lifestyles and emergence of pathogens.</title>
        <authorList>
            <person name="Haridas S."/>
            <person name="Albert R."/>
            <person name="Binder M."/>
            <person name="Bloem J."/>
            <person name="Labutti K."/>
            <person name="Salamov A."/>
            <person name="Andreopoulos B."/>
            <person name="Baker S."/>
            <person name="Barry K."/>
            <person name="Bills G."/>
            <person name="Bluhm B."/>
            <person name="Cannon C."/>
            <person name="Castanera R."/>
            <person name="Culley D."/>
            <person name="Daum C."/>
            <person name="Ezra D."/>
            <person name="Gonzalez J."/>
            <person name="Henrissat B."/>
            <person name="Kuo A."/>
            <person name="Liang C."/>
            <person name="Lipzen A."/>
            <person name="Lutzoni F."/>
            <person name="Magnuson J."/>
            <person name="Mondo S."/>
            <person name="Nolan M."/>
            <person name="Ohm R."/>
            <person name="Pangilinan J."/>
            <person name="Park H.-J."/>
            <person name="Ramirez L."/>
            <person name="Alfaro M."/>
            <person name="Sun H."/>
            <person name="Tritt A."/>
            <person name="Yoshinaga Y."/>
            <person name="Zwiers L.-H."/>
            <person name="Turgeon B."/>
            <person name="Goodwin S."/>
            <person name="Spatafora J."/>
            <person name="Crous P."/>
            <person name="Grigoriev I."/>
        </authorList>
    </citation>
    <scope>NUCLEOTIDE SEQUENCE</scope>
    <source>
        <strain evidence="8">CBS 260.36</strain>
    </source>
</reference>
<comment type="caution">
    <text evidence="8">The sequence shown here is derived from an EMBL/GenBank/DDBJ whole genome shotgun (WGS) entry which is preliminary data.</text>
</comment>
<evidence type="ECO:0000313" key="8">
    <source>
        <dbReference type="EMBL" id="KAF2151916.1"/>
    </source>
</evidence>
<dbReference type="Proteomes" id="UP000799439">
    <property type="component" value="Unassembled WGS sequence"/>
</dbReference>
<name>A0A9P4MLN6_9PEZI</name>
<dbReference type="AlphaFoldDB" id="A0A9P4MLN6"/>
<keyword evidence="4" id="KW-0819">tRNA processing</keyword>
<feature type="repeat" description="WD" evidence="7">
    <location>
        <begin position="225"/>
        <end position="249"/>
    </location>
</feature>
<organism evidence="8 9">
    <name type="scientific">Myriangium duriaei CBS 260.36</name>
    <dbReference type="NCBI Taxonomy" id="1168546"/>
    <lineage>
        <taxon>Eukaryota</taxon>
        <taxon>Fungi</taxon>
        <taxon>Dikarya</taxon>
        <taxon>Ascomycota</taxon>
        <taxon>Pezizomycotina</taxon>
        <taxon>Dothideomycetes</taxon>
        <taxon>Dothideomycetidae</taxon>
        <taxon>Myriangiales</taxon>
        <taxon>Myriangiaceae</taxon>
        <taxon>Myriangium</taxon>
    </lineage>
</organism>
<evidence type="ECO:0000256" key="2">
    <source>
        <dbReference type="ARBA" id="ARBA00022490"/>
    </source>
</evidence>
<comment type="similarity">
    <text evidence="6">Belongs to the WD repeat WDR6 family.</text>
</comment>
<keyword evidence="2" id="KW-0963">Cytoplasm</keyword>
<dbReference type="SUPFAM" id="SSF50998">
    <property type="entry name" value="Quinoprotein alcohol dehydrogenase-like"/>
    <property type="match status" value="1"/>
</dbReference>
<keyword evidence="5" id="KW-0677">Repeat</keyword>
<dbReference type="PROSITE" id="PS50082">
    <property type="entry name" value="WD_REPEATS_2"/>
    <property type="match status" value="1"/>
</dbReference>
<dbReference type="OrthoDB" id="5594999at2759"/>
<keyword evidence="9" id="KW-1185">Reference proteome</keyword>
<dbReference type="PANTHER" id="PTHR14344:SF3">
    <property type="entry name" value="WD REPEAT-CONTAINING PROTEIN 6"/>
    <property type="match status" value="1"/>
</dbReference>
<evidence type="ECO:0000256" key="3">
    <source>
        <dbReference type="ARBA" id="ARBA00022574"/>
    </source>
</evidence>
<dbReference type="PANTHER" id="PTHR14344">
    <property type="entry name" value="WD REPEAT PROTEIN"/>
    <property type="match status" value="1"/>
</dbReference>
<evidence type="ECO:0000256" key="6">
    <source>
        <dbReference type="ARBA" id="ARBA00038255"/>
    </source>
</evidence>
<evidence type="ECO:0000256" key="4">
    <source>
        <dbReference type="ARBA" id="ARBA00022694"/>
    </source>
</evidence>
<accession>A0A9P4MLN6</accession>
<dbReference type="Pfam" id="PF00400">
    <property type="entry name" value="WD40"/>
    <property type="match status" value="3"/>
</dbReference>
<dbReference type="InterPro" id="IPR036322">
    <property type="entry name" value="WD40_repeat_dom_sf"/>
</dbReference>
<comment type="subcellular location">
    <subcellularLocation>
        <location evidence="1">Cytoplasm</location>
    </subcellularLocation>
</comment>
<dbReference type="InterPro" id="IPR015943">
    <property type="entry name" value="WD40/YVTN_repeat-like_dom_sf"/>
</dbReference>
<protein>
    <submittedName>
        <fullName evidence="8">WD40 repeat-like protein</fullName>
    </submittedName>
</protein>
<gene>
    <name evidence="8" type="ORF">K461DRAFT_279429</name>
</gene>